<reference evidence="1" key="1">
    <citation type="journal article" date="2014" name="Front. Microbiol.">
        <title>High frequency of phylogenetically diverse reductive dehalogenase-homologous genes in deep subseafloor sedimentary metagenomes.</title>
        <authorList>
            <person name="Kawai M."/>
            <person name="Futagami T."/>
            <person name="Toyoda A."/>
            <person name="Takaki Y."/>
            <person name="Nishi S."/>
            <person name="Hori S."/>
            <person name="Arai W."/>
            <person name="Tsubouchi T."/>
            <person name="Morono Y."/>
            <person name="Uchiyama I."/>
            <person name="Ito T."/>
            <person name="Fujiyama A."/>
            <person name="Inagaki F."/>
            <person name="Takami H."/>
        </authorList>
    </citation>
    <scope>NUCLEOTIDE SEQUENCE</scope>
    <source>
        <strain evidence="1">Expedition CK06-06</strain>
    </source>
</reference>
<name>X1FKP4_9ZZZZ</name>
<organism evidence="1">
    <name type="scientific">marine sediment metagenome</name>
    <dbReference type="NCBI Taxonomy" id="412755"/>
    <lineage>
        <taxon>unclassified sequences</taxon>
        <taxon>metagenomes</taxon>
        <taxon>ecological metagenomes</taxon>
    </lineage>
</organism>
<dbReference type="EMBL" id="BARU01007474">
    <property type="protein sequence ID" value="GAH45507.1"/>
    <property type="molecule type" value="Genomic_DNA"/>
</dbReference>
<proteinExistence type="predicted"/>
<evidence type="ECO:0000313" key="1">
    <source>
        <dbReference type="EMBL" id="GAH45507.1"/>
    </source>
</evidence>
<comment type="caution">
    <text evidence="1">The sequence shown here is derived from an EMBL/GenBank/DDBJ whole genome shotgun (WGS) entry which is preliminary data.</text>
</comment>
<gene>
    <name evidence="1" type="ORF">S03H2_14723</name>
</gene>
<dbReference type="AlphaFoldDB" id="X1FKP4"/>
<accession>X1FKP4</accession>
<protein>
    <submittedName>
        <fullName evidence="1">Uncharacterized protein</fullName>
    </submittedName>
</protein>
<sequence length="69" mass="8048">MVKIALTEAGKKWMAEHYPQGMVYEYNLDDEFELIGMLAETVEVTCPMGIPYRIPHKVDDEKTWRKADD</sequence>